<gene>
    <name evidence="1" type="ORF">FOL47_006282</name>
</gene>
<dbReference type="Proteomes" id="UP000591131">
    <property type="component" value="Unassembled WGS sequence"/>
</dbReference>
<dbReference type="EMBL" id="JAAPAO010003496">
    <property type="protein sequence ID" value="KAF4646429.1"/>
    <property type="molecule type" value="Genomic_DNA"/>
</dbReference>
<sequence>PASARNWLKAVQETDDHCRKLTSLVDRGLSKFHVDQHGLLRLGSKYVLPKKFGRSLALHVHHHYGHCGAKQAVRIICKDFFCLGIASSVQRVIGRCFCRFVRARRGPLQPIISSLRDSITVNDIWFIDT</sequence>
<evidence type="ECO:0000313" key="2">
    <source>
        <dbReference type="Proteomes" id="UP000591131"/>
    </source>
</evidence>
<keyword evidence="2" id="KW-1185">Reference proteome</keyword>
<dbReference type="OrthoDB" id="10403940at2759"/>
<proteinExistence type="predicted"/>
<feature type="non-terminal residue" evidence="1">
    <location>
        <position position="129"/>
    </location>
</feature>
<accession>A0A7J6KIB3</accession>
<reference evidence="1 2" key="1">
    <citation type="submission" date="2020-04" db="EMBL/GenBank/DDBJ databases">
        <title>Perkinsus chesapeaki whole genome sequence.</title>
        <authorList>
            <person name="Bogema D.R."/>
        </authorList>
    </citation>
    <scope>NUCLEOTIDE SEQUENCE [LARGE SCALE GENOMIC DNA]</scope>
    <source>
        <strain evidence="1">ATCC PRA-425</strain>
    </source>
</reference>
<name>A0A7J6KIB3_PERCH</name>
<evidence type="ECO:0000313" key="1">
    <source>
        <dbReference type="EMBL" id="KAF4646429.1"/>
    </source>
</evidence>
<protein>
    <recommendedName>
        <fullName evidence="3">Integrase zinc-binding domain-containing protein</fullName>
    </recommendedName>
</protein>
<dbReference type="AlphaFoldDB" id="A0A7J6KIB3"/>
<evidence type="ECO:0008006" key="3">
    <source>
        <dbReference type="Google" id="ProtNLM"/>
    </source>
</evidence>
<comment type="caution">
    <text evidence="1">The sequence shown here is derived from an EMBL/GenBank/DDBJ whole genome shotgun (WGS) entry which is preliminary data.</text>
</comment>
<feature type="non-terminal residue" evidence="1">
    <location>
        <position position="1"/>
    </location>
</feature>
<organism evidence="1 2">
    <name type="scientific">Perkinsus chesapeaki</name>
    <name type="common">Clam parasite</name>
    <name type="synonym">Perkinsus andrewsi</name>
    <dbReference type="NCBI Taxonomy" id="330153"/>
    <lineage>
        <taxon>Eukaryota</taxon>
        <taxon>Sar</taxon>
        <taxon>Alveolata</taxon>
        <taxon>Perkinsozoa</taxon>
        <taxon>Perkinsea</taxon>
        <taxon>Perkinsida</taxon>
        <taxon>Perkinsidae</taxon>
        <taxon>Perkinsus</taxon>
    </lineage>
</organism>